<sequence length="188" mass="21010">MLSSYLETDETTARAALRACSQMEEIVFGLALHCHILKRGLSVSVSVATALLTMYADFGVGIQIMQSTHSNRWNWQMRMLMKSLFKLGLVSQGKALFDRIECKDVICWSSMINGYGMNGCGEKALEAFSKMLKQPGLQPNDVVFISVLYACRHCGLVSQGLKWFSCMEKKYGVVPTLEHYACMVDLLS</sequence>
<dbReference type="EMBL" id="CM056819">
    <property type="protein sequence ID" value="KAJ8624796.1"/>
    <property type="molecule type" value="Genomic_DNA"/>
</dbReference>
<comment type="caution">
    <text evidence="1">The sequence shown here is derived from an EMBL/GenBank/DDBJ whole genome shotgun (WGS) entry which is preliminary data.</text>
</comment>
<dbReference type="Proteomes" id="UP001234297">
    <property type="component" value="Chromosome 11"/>
</dbReference>
<reference evidence="1 2" key="1">
    <citation type="journal article" date="2022" name="Hortic Res">
        <title>A haplotype resolved chromosomal level avocado genome allows analysis of novel avocado genes.</title>
        <authorList>
            <person name="Nath O."/>
            <person name="Fletcher S.J."/>
            <person name="Hayward A."/>
            <person name="Shaw L.M."/>
            <person name="Masouleh A.K."/>
            <person name="Furtado A."/>
            <person name="Henry R.J."/>
            <person name="Mitter N."/>
        </authorList>
    </citation>
    <scope>NUCLEOTIDE SEQUENCE [LARGE SCALE GENOMIC DNA]</scope>
    <source>
        <strain evidence="2">cv. Hass</strain>
    </source>
</reference>
<gene>
    <name evidence="1" type="ORF">MRB53_033326</name>
</gene>
<accession>A0ACC2KUH4</accession>
<organism evidence="1 2">
    <name type="scientific">Persea americana</name>
    <name type="common">Avocado</name>
    <dbReference type="NCBI Taxonomy" id="3435"/>
    <lineage>
        <taxon>Eukaryota</taxon>
        <taxon>Viridiplantae</taxon>
        <taxon>Streptophyta</taxon>
        <taxon>Embryophyta</taxon>
        <taxon>Tracheophyta</taxon>
        <taxon>Spermatophyta</taxon>
        <taxon>Magnoliopsida</taxon>
        <taxon>Magnoliidae</taxon>
        <taxon>Laurales</taxon>
        <taxon>Lauraceae</taxon>
        <taxon>Persea</taxon>
    </lineage>
</organism>
<evidence type="ECO:0000313" key="2">
    <source>
        <dbReference type="Proteomes" id="UP001234297"/>
    </source>
</evidence>
<name>A0ACC2KUH4_PERAE</name>
<evidence type="ECO:0000313" key="1">
    <source>
        <dbReference type="EMBL" id="KAJ8624796.1"/>
    </source>
</evidence>
<keyword evidence="2" id="KW-1185">Reference proteome</keyword>
<protein>
    <submittedName>
        <fullName evidence="1">Uncharacterized protein</fullName>
    </submittedName>
</protein>
<proteinExistence type="predicted"/>